<name>A0A0G0FY10_9BACT</name>
<accession>A0A0G0FY10</accession>
<evidence type="ECO:0000313" key="1">
    <source>
        <dbReference type="EMBL" id="KKQ18690.1"/>
    </source>
</evidence>
<comment type="caution">
    <text evidence="1">The sequence shown here is derived from an EMBL/GenBank/DDBJ whole genome shotgun (WGS) entry which is preliminary data.</text>
</comment>
<dbReference type="SUPFAM" id="SSF88723">
    <property type="entry name" value="PIN domain-like"/>
    <property type="match status" value="1"/>
</dbReference>
<protein>
    <recommendedName>
        <fullName evidence="3">PIN domain-containing protein</fullName>
    </recommendedName>
</protein>
<sequence>MNATIDSSIFVEAVSKKAVNQQLCVDLIKLIYTTKNISVYQPAVFLFEFVSAAIRQEKGNLAEKTKRLDNVLRICNAFIRRDGTYFIDITVIDWRKWCSKKNALELHKSQDEIFMLTAMSNNAILFTLDQEMIYKPDCFMGKCEVCSPYEGLKLINKLKE</sequence>
<dbReference type="EMBL" id="LBSM01000002">
    <property type="protein sequence ID" value="KKQ18690.1"/>
    <property type="molecule type" value="Genomic_DNA"/>
</dbReference>
<evidence type="ECO:0008006" key="3">
    <source>
        <dbReference type="Google" id="ProtNLM"/>
    </source>
</evidence>
<proteinExistence type="predicted"/>
<dbReference type="Gene3D" id="3.40.50.1010">
    <property type="entry name" value="5'-nuclease"/>
    <property type="match status" value="1"/>
</dbReference>
<dbReference type="InterPro" id="IPR029060">
    <property type="entry name" value="PIN-like_dom_sf"/>
</dbReference>
<dbReference type="AlphaFoldDB" id="A0A0G0FY10"/>
<evidence type="ECO:0000313" key="2">
    <source>
        <dbReference type="Proteomes" id="UP000034508"/>
    </source>
</evidence>
<organism evidence="1 2">
    <name type="scientific">Berkelbacteria bacterium GW2011_GWA1_36_9</name>
    <dbReference type="NCBI Taxonomy" id="1618331"/>
    <lineage>
        <taxon>Bacteria</taxon>
        <taxon>Candidatus Berkelbacteria</taxon>
    </lineage>
</organism>
<gene>
    <name evidence="1" type="ORF">US31_C0002G0035</name>
</gene>
<reference evidence="1 2" key="1">
    <citation type="journal article" date="2015" name="Nature">
        <title>rRNA introns, odd ribosomes, and small enigmatic genomes across a large radiation of phyla.</title>
        <authorList>
            <person name="Brown C.T."/>
            <person name="Hug L.A."/>
            <person name="Thomas B.C."/>
            <person name="Sharon I."/>
            <person name="Castelle C.J."/>
            <person name="Singh A."/>
            <person name="Wilkins M.J."/>
            <person name="Williams K.H."/>
            <person name="Banfield J.F."/>
        </authorList>
    </citation>
    <scope>NUCLEOTIDE SEQUENCE [LARGE SCALE GENOMIC DNA]</scope>
</reference>
<dbReference type="Proteomes" id="UP000034508">
    <property type="component" value="Unassembled WGS sequence"/>
</dbReference>